<keyword evidence="1" id="KW-0315">Glutamine amidotransferase</keyword>
<name>A0ABW3BKL4_9ACTN</name>
<dbReference type="PANTHER" id="PTHR43187:SF2">
    <property type="entry name" value="GAMMA-GLUTAMYL-HERCYNYLCYSTEINE SULFOXIDE HYDROLASE"/>
    <property type="match status" value="1"/>
</dbReference>
<dbReference type="Proteomes" id="UP001596956">
    <property type="component" value="Unassembled WGS sequence"/>
</dbReference>
<keyword evidence="2" id="KW-1185">Reference proteome</keyword>
<evidence type="ECO:0000313" key="2">
    <source>
        <dbReference type="Proteomes" id="UP001596956"/>
    </source>
</evidence>
<proteinExistence type="predicted"/>
<gene>
    <name evidence="1" type="ORF">ACFQZU_21185</name>
</gene>
<dbReference type="PANTHER" id="PTHR43187">
    <property type="entry name" value="GLUTAMINE AMIDOTRANSFERASE DUG3-RELATED"/>
    <property type="match status" value="1"/>
</dbReference>
<feature type="non-terminal residue" evidence="1">
    <location>
        <position position="78"/>
    </location>
</feature>
<reference evidence="2" key="1">
    <citation type="journal article" date="2019" name="Int. J. Syst. Evol. Microbiol.">
        <title>The Global Catalogue of Microorganisms (GCM) 10K type strain sequencing project: providing services to taxonomists for standard genome sequencing and annotation.</title>
        <authorList>
            <consortium name="The Broad Institute Genomics Platform"/>
            <consortium name="The Broad Institute Genome Sequencing Center for Infectious Disease"/>
            <person name="Wu L."/>
            <person name="Ma J."/>
        </authorList>
    </citation>
    <scope>NUCLEOTIDE SEQUENCE [LARGE SCALE GENOMIC DNA]</scope>
    <source>
        <strain evidence="2">CCUG 63369</strain>
    </source>
</reference>
<protein>
    <submittedName>
        <fullName evidence="1">Class II glutamine amidotransferase</fullName>
    </submittedName>
</protein>
<organism evidence="1 2">
    <name type="scientific">Streptomonospora algeriensis</name>
    <dbReference type="NCBI Taxonomy" id="995084"/>
    <lineage>
        <taxon>Bacteria</taxon>
        <taxon>Bacillati</taxon>
        <taxon>Actinomycetota</taxon>
        <taxon>Actinomycetes</taxon>
        <taxon>Streptosporangiales</taxon>
        <taxon>Nocardiopsidaceae</taxon>
        <taxon>Streptomonospora</taxon>
    </lineage>
</organism>
<comment type="caution">
    <text evidence="1">The sequence shown here is derived from an EMBL/GenBank/DDBJ whole genome shotgun (WGS) entry which is preliminary data.</text>
</comment>
<dbReference type="EMBL" id="JBHTHR010001139">
    <property type="protein sequence ID" value="MFD0803813.1"/>
    <property type="molecule type" value="Genomic_DNA"/>
</dbReference>
<dbReference type="Gene3D" id="3.60.20.10">
    <property type="entry name" value="Glutamine Phosphoribosylpyrophosphate, subunit 1, domain 1"/>
    <property type="match status" value="1"/>
</dbReference>
<sequence length="78" mass="8782">MCRHLAYLGAPRTLHALLYADPHSLHTQSYAPREQRHGTVNADGFGTGWYAPDRAEPLRYRRAMPIWADSSFADAARA</sequence>
<evidence type="ECO:0000313" key="1">
    <source>
        <dbReference type="EMBL" id="MFD0803813.1"/>
    </source>
</evidence>
<dbReference type="InterPro" id="IPR052373">
    <property type="entry name" value="Gamma-glu_amide_hydrolase"/>
</dbReference>
<accession>A0ABW3BKL4</accession>
<dbReference type="InterPro" id="IPR029055">
    <property type="entry name" value="Ntn_hydrolases_N"/>
</dbReference>